<gene>
    <name evidence="2" type="ORF">AYI68_g720</name>
</gene>
<proteinExistence type="predicted"/>
<protein>
    <submittedName>
        <fullName evidence="2">Uncharacterized protein</fullName>
    </submittedName>
</protein>
<dbReference type="EMBL" id="LSSL01000233">
    <property type="protein sequence ID" value="OLY85102.1"/>
    <property type="molecule type" value="Genomic_DNA"/>
</dbReference>
<evidence type="ECO:0000313" key="2">
    <source>
        <dbReference type="EMBL" id="OLY85102.1"/>
    </source>
</evidence>
<accession>A0A1R0H7A9</accession>
<keyword evidence="3" id="KW-1185">Reference proteome</keyword>
<name>A0A1R0H7A9_9FUNG</name>
<comment type="caution">
    <text evidence="2">The sequence shown here is derived from an EMBL/GenBank/DDBJ whole genome shotgun (WGS) entry which is preliminary data.</text>
</comment>
<sequence length="364" mass="40470">MGRSKKRSTEDTDPAKESTLGFKRAKPETDNPELAKSSAPNENDDANGNENDYALGEIEFSPEELEAMTPKEIHLFALEEMRQGTDDSRVVATRLLEEGINKYEKRVGTLDADSGLGKTGVDVALVTEYIEMLLAAAEYIGYAGYAERALAATLALDRSNTELDSAGAADESVPIPRLRLCVYECRARILQQVLDTEFHRDDIEYIDGIGDGDVGEPTEFSLDSDGFATFGDLFASWTDFEFESFGTATFRDTVSTLTRLNNFLLYPERILEKIILNSFDFDNCTLKTSRDKLKSRTKTESEEDVVVAAMKLLAETKLLKISSFVANDDDEVLEDLEEATRILKGAQSIKPSDQTIKDMLLELQ</sequence>
<evidence type="ECO:0000256" key="1">
    <source>
        <dbReference type="SAM" id="MobiDB-lite"/>
    </source>
</evidence>
<feature type="compositionally biased region" description="Basic and acidic residues" evidence="1">
    <location>
        <begin position="7"/>
        <end position="16"/>
    </location>
</feature>
<feature type="region of interest" description="Disordered" evidence="1">
    <location>
        <begin position="1"/>
        <end position="52"/>
    </location>
</feature>
<organism evidence="2 3">
    <name type="scientific">Smittium mucronatum</name>
    <dbReference type="NCBI Taxonomy" id="133383"/>
    <lineage>
        <taxon>Eukaryota</taxon>
        <taxon>Fungi</taxon>
        <taxon>Fungi incertae sedis</taxon>
        <taxon>Zoopagomycota</taxon>
        <taxon>Kickxellomycotina</taxon>
        <taxon>Harpellomycetes</taxon>
        <taxon>Harpellales</taxon>
        <taxon>Legeriomycetaceae</taxon>
        <taxon>Smittium</taxon>
    </lineage>
</organism>
<dbReference type="Proteomes" id="UP000187455">
    <property type="component" value="Unassembled WGS sequence"/>
</dbReference>
<evidence type="ECO:0000313" key="3">
    <source>
        <dbReference type="Proteomes" id="UP000187455"/>
    </source>
</evidence>
<dbReference type="AlphaFoldDB" id="A0A1R0H7A9"/>
<reference evidence="2 3" key="1">
    <citation type="journal article" date="2016" name="Mol. Biol. Evol.">
        <title>Genome-Wide Survey of Gut Fungi (Harpellales) Reveals the First Horizontally Transferred Ubiquitin Gene from a Mosquito Host.</title>
        <authorList>
            <person name="Wang Y."/>
            <person name="White M.M."/>
            <person name="Kvist S."/>
            <person name="Moncalvo J.M."/>
        </authorList>
    </citation>
    <scope>NUCLEOTIDE SEQUENCE [LARGE SCALE GENOMIC DNA]</scope>
    <source>
        <strain evidence="2 3">ALG-7-W6</strain>
    </source>
</reference>
<dbReference type="OrthoDB" id="10385477at2759"/>